<evidence type="ECO:0000313" key="3">
    <source>
        <dbReference type="EMBL" id="SHI69099.1"/>
    </source>
</evidence>
<dbReference type="AlphaFoldDB" id="A0A1M6D7D0"/>
<reference evidence="4" key="1">
    <citation type="submission" date="2016-11" db="EMBL/GenBank/DDBJ databases">
        <authorList>
            <person name="Varghese N."/>
            <person name="Submissions S."/>
        </authorList>
    </citation>
    <scope>NUCLEOTIDE SEQUENCE [LARGE SCALE GENOMIC DNA]</scope>
    <source>
        <strain evidence="4">DSM 22807</strain>
    </source>
</reference>
<evidence type="ECO:0000256" key="1">
    <source>
        <dbReference type="SAM" id="Phobius"/>
    </source>
</evidence>
<dbReference type="PANTHER" id="PTHR14969:SF13">
    <property type="entry name" value="AT30094P"/>
    <property type="match status" value="1"/>
</dbReference>
<keyword evidence="4" id="KW-1185">Reference proteome</keyword>
<feature type="transmembrane region" description="Helical" evidence="1">
    <location>
        <begin position="56"/>
        <end position="74"/>
    </location>
</feature>
<proteinExistence type="predicted"/>
<feature type="transmembrane region" description="Helical" evidence="1">
    <location>
        <begin position="133"/>
        <end position="152"/>
    </location>
</feature>
<feature type="domain" description="Phosphatidic acid phosphatase type 2/haloperoxidase" evidence="2">
    <location>
        <begin position="60"/>
        <end position="173"/>
    </location>
</feature>
<keyword evidence="1" id="KW-0812">Transmembrane</keyword>
<accession>A0A1M6D7D0</accession>
<dbReference type="EMBL" id="FQZH01000001">
    <property type="protein sequence ID" value="SHI69099.1"/>
    <property type="molecule type" value="Genomic_DNA"/>
</dbReference>
<keyword evidence="1" id="KW-1133">Transmembrane helix</keyword>
<dbReference type="STRING" id="683124.SAMN05444337_0564"/>
<feature type="transmembrane region" description="Helical" evidence="1">
    <location>
        <begin position="25"/>
        <end position="47"/>
    </location>
</feature>
<organism evidence="3 4">
    <name type="scientific">Flavobacterium haoranii</name>
    <dbReference type="NCBI Taxonomy" id="683124"/>
    <lineage>
        <taxon>Bacteria</taxon>
        <taxon>Pseudomonadati</taxon>
        <taxon>Bacteroidota</taxon>
        <taxon>Flavobacteriia</taxon>
        <taxon>Flavobacteriales</taxon>
        <taxon>Flavobacteriaceae</taxon>
        <taxon>Flavobacterium</taxon>
    </lineage>
</organism>
<dbReference type="Gene3D" id="1.20.144.10">
    <property type="entry name" value="Phosphatidic acid phosphatase type 2/haloperoxidase"/>
    <property type="match status" value="1"/>
</dbReference>
<dbReference type="RefSeq" id="WP_072781447.1">
    <property type="nucleotide sequence ID" value="NZ_CP045292.1"/>
</dbReference>
<gene>
    <name evidence="3" type="ORF">SAMN05444337_0564</name>
</gene>
<dbReference type="Pfam" id="PF01569">
    <property type="entry name" value="PAP2"/>
    <property type="match status" value="1"/>
</dbReference>
<feature type="transmembrane region" description="Helical" evidence="1">
    <location>
        <begin position="158"/>
        <end position="176"/>
    </location>
</feature>
<keyword evidence="1" id="KW-0472">Membrane</keyword>
<dbReference type="InterPro" id="IPR036938">
    <property type="entry name" value="PAP2/HPO_sf"/>
</dbReference>
<dbReference type="InterPro" id="IPR000326">
    <property type="entry name" value="PAP2/HPO"/>
</dbReference>
<evidence type="ECO:0000259" key="2">
    <source>
        <dbReference type="SMART" id="SM00014"/>
    </source>
</evidence>
<name>A0A1M6D7D0_9FLAO</name>
<evidence type="ECO:0000313" key="4">
    <source>
        <dbReference type="Proteomes" id="UP000184232"/>
    </source>
</evidence>
<dbReference type="PANTHER" id="PTHR14969">
    <property type="entry name" value="SPHINGOSINE-1-PHOSPHATE PHOSPHOHYDROLASE"/>
    <property type="match status" value="1"/>
</dbReference>
<dbReference type="Proteomes" id="UP000184232">
    <property type="component" value="Unassembled WGS sequence"/>
</dbReference>
<sequence length="185" mass="21761">MEQLLSLDKKIFVFLNGLGSAQYDAFWLFITKQLHWTPFFILVLYFVQKQIGWKKLGIVVLFIAALIAFTDQITNVFKFSYERLRPCKDLEISSIIRIVKCSDTYSFFSGHASNSMATMTFIFLLMKQNGKNLYWLYIFPLVFAYSRIYLGLHFPSDILTGYFFGILSGTLFFKIYEILSKKYNW</sequence>
<dbReference type="OrthoDB" id="9789113at2"/>
<dbReference type="SUPFAM" id="SSF48317">
    <property type="entry name" value="Acid phosphatase/Vanadium-dependent haloperoxidase"/>
    <property type="match status" value="1"/>
</dbReference>
<feature type="transmembrane region" description="Helical" evidence="1">
    <location>
        <begin position="107"/>
        <end position="126"/>
    </location>
</feature>
<dbReference type="SMART" id="SM00014">
    <property type="entry name" value="acidPPc"/>
    <property type="match status" value="1"/>
</dbReference>
<protein>
    <submittedName>
        <fullName evidence="3">Undecaprenyl-diphosphatase</fullName>
    </submittedName>
</protein>